<evidence type="ECO:0000313" key="4">
    <source>
        <dbReference type="Proteomes" id="UP000013827"/>
    </source>
</evidence>
<feature type="compositionally biased region" description="Low complexity" evidence="1">
    <location>
        <begin position="68"/>
        <end position="88"/>
    </location>
</feature>
<dbReference type="RefSeq" id="XP_005790609.1">
    <property type="nucleotide sequence ID" value="XM_005790552.1"/>
</dbReference>
<protein>
    <recommendedName>
        <fullName evidence="2">PiggyBac transposable element-derived protein domain-containing protein</fullName>
    </recommendedName>
</protein>
<dbReference type="PANTHER" id="PTHR46599">
    <property type="entry name" value="PIGGYBAC TRANSPOSABLE ELEMENT-DERIVED PROTEIN 4"/>
    <property type="match status" value="1"/>
</dbReference>
<dbReference type="PaxDb" id="2903-EOD38180"/>
<dbReference type="AlphaFoldDB" id="A0A0D3KQZ5"/>
<feature type="domain" description="PiggyBac transposable element-derived protein" evidence="2">
    <location>
        <begin position="265"/>
        <end position="505"/>
    </location>
</feature>
<dbReference type="Proteomes" id="UP000013827">
    <property type="component" value="Unassembled WGS sequence"/>
</dbReference>
<dbReference type="InterPro" id="IPR029526">
    <property type="entry name" value="PGBD"/>
</dbReference>
<dbReference type="EnsemblProtists" id="EOD38180">
    <property type="protein sequence ID" value="EOD38180"/>
    <property type="gene ID" value="EMIHUDRAFT_200696"/>
</dbReference>
<accession>A0A0D3KQZ5</accession>
<proteinExistence type="predicted"/>
<dbReference type="Pfam" id="PF13843">
    <property type="entry name" value="DDE_Tnp_1_7"/>
    <property type="match status" value="1"/>
</dbReference>
<sequence>MLRLRSCRHHVVDSLTRDSFDCDRAAGPSTLPLPVVQAELGTADDDTDRVGPQLGVELLPPDRRGGRAASAAAPSPAAAPAAAAPAAAVEPDDDEQPDGARIPDLEESDDSDCELAEEHDDGEETGDSAAWKENDHRQFCARDREGGDNFGPKLEQLNPASSLLEYAKHFLPMAYISELAEKMQANGRARWSEGNDVHYKNWFVTTNDVLQWIGCWMYMLAFFTVGGREQFFADEPSDGFGPTYDLKTWLQIGHPGAQRGIRWFKQMQACFELPTYEDPQDPFNATRKFWDALRNAFFAAVTCGWVMCLDESMVKWLGRGMPGFMVVQRKPTPKGLELHTLCCAMCGILIWFEVWEGKKAMATKEKCAEQKRKLGADGPWRSVALTLRLVEKCASRGRVVIADSWFGSVPCILALYDIGLFAVMNVKTAHKHYPKDLLLDKLGYDKKSKLCPKQTRGQSYAYTQKFERPSGTVEVLAAGHNSKKPVLVVSTASTMKPADDYQKSWTITDAIGRRIKYTLSIATTCVHAMYHKFYSVVDGLGFWEVNVYKALLNWHPTYKKVAGERTLGHPEFRKRLAFTLLTLGKAEYGAASSAAGGADPRAAPEMHEMAKFDNYTNEHHQCSWCQKGIMAGWYCVTCCPNGNADHAFCNPSTGRRCYAMHCAGTTRAGGARSADMYARMPQK</sequence>
<name>A0A0D3KQZ5_EMIH1</name>
<evidence type="ECO:0000313" key="3">
    <source>
        <dbReference type="EnsemblProtists" id="EOD38180"/>
    </source>
</evidence>
<keyword evidence="4" id="KW-1185">Reference proteome</keyword>
<feature type="region of interest" description="Disordered" evidence="1">
    <location>
        <begin position="58"/>
        <end position="134"/>
    </location>
</feature>
<dbReference type="GeneID" id="17283450"/>
<evidence type="ECO:0000259" key="2">
    <source>
        <dbReference type="Pfam" id="PF13843"/>
    </source>
</evidence>
<dbReference type="PANTHER" id="PTHR46599:SF3">
    <property type="entry name" value="PIGGYBAC TRANSPOSABLE ELEMENT-DERIVED PROTEIN 4"/>
    <property type="match status" value="1"/>
</dbReference>
<organism evidence="3 4">
    <name type="scientific">Emiliania huxleyi (strain CCMP1516)</name>
    <dbReference type="NCBI Taxonomy" id="280463"/>
    <lineage>
        <taxon>Eukaryota</taxon>
        <taxon>Haptista</taxon>
        <taxon>Haptophyta</taxon>
        <taxon>Prymnesiophyceae</taxon>
        <taxon>Isochrysidales</taxon>
        <taxon>Noelaerhabdaceae</taxon>
        <taxon>Emiliania</taxon>
    </lineage>
</organism>
<dbReference type="HOGENOM" id="CLU_403063_0_0_1"/>
<reference evidence="4" key="1">
    <citation type="journal article" date="2013" name="Nature">
        <title>Pan genome of the phytoplankton Emiliania underpins its global distribution.</title>
        <authorList>
            <person name="Read B.A."/>
            <person name="Kegel J."/>
            <person name="Klute M.J."/>
            <person name="Kuo A."/>
            <person name="Lefebvre S.C."/>
            <person name="Maumus F."/>
            <person name="Mayer C."/>
            <person name="Miller J."/>
            <person name="Monier A."/>
            <person name="Salamov A."/>
            <person name="Young J."/>
            <person name="Aguilar M."/>
            <person name="Claverie J.M."/>
            <person name="Frickenhaus S."/>
            <person name="Gonzalez K."/>
            <person name="Herman E.K."/>
            <person name="Lin Y.C."/>
            <person name="Napier J."/>
            <person name="Ogata H."/>
            <person name="Sarno A.F."/>
            <person name="Shmutz J."/>
            <person name="Schroeder D."/>
            <person name="de Vargas C."/>
            <person name="Verret F."/>
            <person name="von Dassow P."/>
            <person name="Valentin K."/>
            <person name="Van de Peer Y."/>
            <person name="Wheeler G."/>
            <person name="Dacks J.B."/>
            <person name="Delwiche C.F."/>
            <person name="Dyhrman S.T."/>
            <person name="Glockner G."/>
            <person name="John U."/>
            <person name="Richards T."/>
            <person name="Worden A.Z."/>
            <person name="Zhang X."/>
            <person name="Grigoriev I.V."/>
            <person name="Allen A.E."/>
            <person name="Bidle K."/>
            <person name="Borodovsky M."/>
            <person name="Bowler C."/>
            <person name="Brownlee C."/>
            <person name="Cock J.M."/>
            <person name="Elias M."/>
            <person name="Gladyshev V.N."/>
            <person name="Groth M."/>
            <person name="Guda C."/>
            <person name="Hadaegh A."/>
            <person name="Iglesias-Rodriguez M.D."/>
            <person name="Jenkins J."/>
            <person name="Jones B.M."/>
            <person name="Lawson T."/>
            <person name="Leese F."/>
            <person name="Lindquist E."/>
            <person name="Lobanov A."/>
            <person name="Lomsadze A."/>
            <person name="Malik S.B."/>
            <person name="Marsh M.E."/>
            <person name="Mackinder L."/>
            <person name="Mock T."/>
            <person name="Mueller-Roeber B."/>
            <person name="Pagarete A."/>
            <person name="Parker M."/>
            <person name="Probert I."/>
            <person name="Quesneville H."/>
            <person name="Raines C."/>
            <person name="Rensing S.A."/>
            <person name="Riano-Pachon D.M."/>
            <person name="Richier S."/>
            <person name="Rokitta S."/>
            <person name="Shiraiwa Y."/>
            <person name="Soanes D.M."/>
            <person name="van der Giezen M."/>
            <person name="Wahlund T.M."/>
            <person name="Williams B."/>
            <person name="Wilson W."/>
            <person name="Wolfe G."/>
            <person name="Wurch L.L."/>
        </authorList>
    </citation>
    <scope>NUCLEOTIDE SEQUENCE</scope>
</reference>
<dbReference type="KEGG" id="ehx:EMIHUDRAFT_200696"/>
<feature type="compositionally biased region" description="Acidic residues" evidence="1">
    <location>
        <begin position="105"/>
        <end position="126"/>
    </location>
</feature>
<evidence type="ECO:0000256" key="1">
    <source>
        <dbReference type="SAM" id="MobiDB-lite"/>
    </source>
</evidence>
<reference evidence="3" key="2">
    <citation type="submission" date="2024-10" db="UniProtKB">
        <authorList>
            <consortium name="EnsemblProtists"/>
        </authorList>
    </citation>
    <scope>IDENTIFICATION</scope>
</reference>